<feature type="region of interest" description="Disordered" evidence="9">
    <location>
        <begin position="1349"/>
        <end position="1400"/>
    </location>
</feature>
<keyword evidence="3 8" id="KW-0808">Transferase</keyword>
<evidence type="ECO:0000256" key="4">
    <source>
        <dbReference type="ARBA" id="ARBA00022695"/>
    </source>
</evidence>
<evidence type="ECO:0000313" key="12">
    <source>
        <dbReference type="EMBL" id="OXV11567.1"/>
    </source>
</evidence>
<dbReference type="InterPro" id="IPR007855">
    <property type="entry name" value="RDRP"/>
</dbReference>
<evidence type="ECO:0000259" key="10">
    <source>
        <dbReference type="Pfam" id="PF05183"/>
    </source>
</evidence>
<dbReference type="Pfam" id="PF26253">
    <property type="entry name" value="RdRP_head"/>
    <property type="match status" value="1"/>
</dbReference>
<feature type="compositionally biased region" description="Polar residues" evidence="9">
    <location>
        <begin position="1365"/>
        <end position="1375"/>
    </location>
</feature>
<dbReference type="PANTHER" id="PTHR23079">
    <property type="entry name" value="RNA-DEPENDENT RNA POLYMERASE"/>
    <property type="match status" value="1"/>
</dbReference>
<feature type="domain" description="RDRP core" evidence="10">
    <location>
        <begin position="548"/>
        <end position="1126"/>
    </location>
</feature>
<evidence type="ECO:0000256" key="1">
    <source>
        <dbReference type="ARBA" id="ARBA00005762"/>
    </source>
</evidence>
<dbReference type="InterPro" id="IPR057596">
    <property type="entry name" value="RDRP_core"/>
</dbReference>
<dbReference type="InterPro" id="IPR058752">
    <property type="entry name" value="RDRP_C_head"/>
</dbReference>
<dbReference type="GO" id="GO:0030422">
    <property type="term" value="P:siRNA processing"/>
    <property type="evidence" value="ECO:0007669"/>
    <property type="project" value="TreeGrafter"/>
</dbReference>
<evidence type="ECO:0000256" key="5">
    <source>
        <dbReference type="ARBA" id="ARBA00022884"/>
    </source>
</evidence>
<dbReference type="GO" id="GO:0031380">
    <property type="term" value="C:nuclear RNA-directed RNA polymerase complex"/>
    <property type="evidence" value="ECO:0007669"/>
    <property type="project" value="TreeGrafter"/>
</dbReference>
<evidence type="ECO:0000256" key="3">
    <source>
        <dbReference type="ARBA" id="ARBA00022679"/>
    </source>
</evidence>
<keyword evidence="2 8" id="KW-0696">RNA-directed RNA polymerase</keyword>
<dbReference type="InterPro" id="IPR035979">
    <property type="entry name" value="RBD_domain_sf"/>
</dbReference>
<dbReference type="Pfam" id="PF05183">
    <property type="entry name" value="RdRP"/>
    <property type="match status" value="1"/>
</dbReference>
<name>A0A232M643_9EURO</name>
<keyword evidence="4 8" id="KW-0548">Nucleotidyltransferase</keyword>
<feature type="compositionally biased region" description="Low complexity" evidence="9">
    <location>
        <begin position="38"/>
        <end position="52"/>
    </location>
</feature>
<sequence>MRPAEPSHGLRPPLWDINIKPLLPSNVLPSQKANSQKANNASPPHPSNPSSSGTNIKPFLPSNVLSSQKLNSQKANNASPPHRSNPSSSGTNMLNRPHPTATAHSFSKRSMDRASATMTSIAEVWRSWPSLSIYISNVPVQANTFMIWEAFKEEGAIDSIDLFEDLQGNRVNKGKVRFRPPPRTDFWRSGQYTLMVDGREVVISIKCDTRGKEQTIESPVRQGIRYPSQIIVPIQSIDIGALGNTKSMFLFRHISERIMTPCIVMDLWRREIEIHFQLKWFNNMENSKSHEDMFHDYRVKIPLSQLTRIWETETTTTQSIAHIFTLEYPPIYRRRAKKVETSFASENVWRDTDTWFRQTDIVHAPEKLVELPISLRKINSIINIGRWKTFRINYRKNSGEDMKFRKLSDALRDFNVEISPNHKFEFREPAAPVIWDWIDPPEKYLSTVPTSSLDDLTRDNFIGLPFSVRYQLEVCLSHGYLSEYTAGKEFVQKLKDLGENKAKNLLEHVVAEKEVYHDAMRIFDIKFVKGTIKVRVPANCCYIRSATVTPATIYYHTPSVDVSNRVIRRYIEHSDRFLRVRFSDEKYLGRINSTEGSTMNEVFTRIFRAMNQGITLGDRHYDFLAFGNSQFREHGAYFFASMETLTASHIRAWMGNFDAIKNIAKYAARLGQCFSTTRAVTGCPVEVRNIDDVVRNGYTFSDGVGRISPFLADMAANELKINKLKGDTPSAFQFRLGGCKGMLATWPDPRPREVHIRPSQDKFPTLHHNLEIIRWSQFSMASLNRQLIIVLSTLGIPDEIFHEKLRTMLSNLDHAMTNKSQAVCLLQKYIDPNEMTLLLARILEDGFQASREPFVMSVLSLWRVWQIKYLKEKARIVIDNGACLLGCMDETGILKGYDYDRIPDKNASAEEKSAALPEIFVQISRTDQRKGYQVIEGPCILARNPSLHPGDIRVVNAVKVPQLGHLKDVVVLPKLGDRDISSMCSGGDLDGDDYLVIWDRDLLPDDWFREPMNYTAGKGMTLDRDVTVKDITSFFVTYMKNDCLPRIAHAHLAWADYLPDGVDDKRCMRLAKLHSDAVDYNKTGNPAKMTRDLRPRMWPHFMEKNHKPKEKIYKSGRILGQLYDAVERVDFAPNLEMPFDNRILDSGIAVSEDLMEFSKQLKEDYDLTVRRIMAQHEIQTEFEVWSTFVLGHSHTSNDYKFHEEIGGISSTLRDRFRTECYNKVGGRHFRLLAPLAVAMYQVTCDEMNAALRKFHSGKNFPNGRLFQETRPGIKDLPLISFPWILPDILGKIAVSCEETELQGPILMDNDLMAPGYEKSDSLAPVSEQETNASINEYSKAWFSGLVNPEPLSSTSAEPESRGSTKTEYSGKNGNPLNDEAEKPGSVSLIDLADDSPDTDQTVHIVEQEGDVKSNAVDILSMLLGVK</sequence>
<evidence type="ECO:0000256" key="9">
    <source>
        <dbReference type="SAM" id="MobiDB-lite"/>
    </source>
</evidence>
<dbReference type="EC" id="2.7.7.48" evidence="8"/>
<keyword evidence="5 8" id="KW-0694">RNA-binding</keyword>
<organism evidence="12 13">
    <name type="scientific">Elaphomyces granulatus</name>
    <dbReference type="NCBI Taxonomy" id="519963"/>
    <lineage>
        <taxon>Eukaryota</taxon>
        <taxon>Fungi</taxon>
        <taxon>Dikarya</taxon>
        <taxon>Ascomycota</taxon>
        <taxon>Pezizomycotina</taxon>
        <taxon>Eurotiomycetes</taxon>
        <taxon>Eurotiomycetidae</taxon>
        <taxon>Eurotiales</taxon>
        <taxon>Elaphomycetaceae</taxon>
        <taxon>Elaphomyces</taxon>
    </lineage>
</organism>
<dbReference type="EMBL" id="NPHW01002410">
    <property type="protein sequence ID" value="OXV11567.1"/>
    <property type="molecule type" value="Genomic_DNA"/>
</dbReference>
<dbReference type="Proteomes" id="UP000243515">
    <property type="component" value="Unassembled WGS sequence"/>
</dbReference>
<evidence type="ECO:0000256" key="6">
    <source>
        <dbReference type="ARBA" id="ARBA00023158"/>
    </source>
</evidence>
<evidence type="ECO:0000256" key="2">
    <source>
        <dbReference type="ARBA" id="ARBA00022484"/>
    </source>
</evidence>
<dbReference type="PANTHER" id="PTHR23079:SF55">
    <property type="entry name" value="RNA-DIRECTED RNA POLYMERASE"/>
    <property type="match status" value="1"/>
</dbReference>
<proteinExistence type="inferred from homology"/>
<feature type="region of interest" description="Disordered" evidence="9">
    <location>
        <begin position="1"/>
        <end position="111"/>
    </location>
</feature>
<dbReference type="GO" id="GO:0003968">
    <property type="term" value="F:RNA-directed RNA polymerase activity"/>
    <property type="evidence" value="ECO:0007669"/>
    <property type="project" value="UniProtKB-KW"/>
</dbReference>
<keyword evidence="6" id="KW-0943">RNA-mediated gene silencing</keyword>
<evidence type="ECO:0000313" key="13">
    <source>
        <dbReference type="Proteomes" id="UP000243515"/>
    </source>
</evidence>
<evidence type="ECO:0000256" key="7">
    <source>
        <dbReference type="ARBA" id="ARBA00048744"/>
    </source>
</evidence>
<comment type="catalytic activity">
    <reaction evidence="7 8">
        <text>RNA(n) + a ribonucleoside 5'-triphosphate = RNA(n+1) + diphosphate</text>
        <dbReference type="Rhea" id="RHEA:21248"/>
        <dbReference type="Rhea" id="RHEA-COMP:14527"/>
        <dbReference type="Rhea" id="RHEA-COMP:17342"/>
        <dbReference type="ChEBI" id="CHEBI:33019"/>
        <dbReference type="ChEBI" id="CHEBI:61557"/>
        <dbReference type="ChEBI" id="CHEBI:140395"/>
        <dbReference type="EC" id="2.7.7.48"/>
    </reaction>
</comment>
<gene>
    <name evidence="12" type="ORF">Egran_00669</name>
</gene>
<feature type="domain" description="RDRP C-terminal head" evidence="11">
    <location>
        <begin position="1148"/>
        <end position="1297"/>
    </location>
</feature>
<dbReference type="SUPFAM" id="SSF54928">
    <property type="entry name" value="RNA-binding domain, RBD"/>
    <property type="match status" value="1"/>
</dbReference>
<comment type="caution">
    <text evidence="12">The sequence shown here is derived from an EMBL/GenBank/DDBJ whole genome shotgun (WGS) entry which is preliminary data.</text>
</comment>
<feature type="compositionally biased region" description="Polar residues" evidence="9">
    <location>
        <begin position="63"/>
        <end position="94"/>
    </location>
</feature>
<protein>
    <recommendedName>
        <fullName evidence="8">RNA-dependent RNA polymerase</fullName>
        <ecNumber evidence="8">2.7.7.48</ecNumber>
    </recommendedName>
</protein>
<dbReference type="OrthoDB" id="6513042at2759"/>
<dbReference type="GO" id="GO:0003723">
    <property type="term" value="F:RNA binding"/>
    <property type="evidence" value="ECO:0007669"/>
    <property type="project" value="UniProtKB-KW"/>
</dbReference>
<keyword evidence="13" id="KW-1185">Reference proteome</keyword>
<comment type="similarity">
    <text evidence="1 8">Belongs to the RdRP family.</text>
</comment>
<evidence type="ECO:0000256" key="8">
    <source>
        <dbReference type="RuleBase" id="RU363098"/>
    </source>
</evidence>
<feature type="compositionally biased region" description="Polar residues" evidence="9">
    <location>
        <begin position="27"/>
        <end position="37"/>
    </location>
</feature>
<evidence type="ECO:0000259" key="11">
    <source>
        <dbReference type="Pfam" id="PF26253"/>
    </source>
</evidence>
<reference evidence="12 13" key="1">
    <citation type="journal article" date="2015" name="Environ. Microbiol.">
        <title>Metagenome sequence of Elaphomyces granulatus from sporocarp tissue reveals Ascomycota ectomycorrhizal fingerprints of genome expansion and a Proteobacteria-rich microbiome.</title>
        <authorList>
            <person name="Quandt C.A."/>
            <person name="Kohler A."/>
            <person name="Hesse C.N."/>
            <person name="Sharpton T.J."/>
            <person name="Martin F."/>
            <person name="Spatafora J.W."/>
        </authorList>
    </citation>
    <scope>NUCLEOTIDE SEQUENCE [LARGE SCALE GENOMIC DNA]</scope>
    <source>
        <strain evidence="12 13">OSC145934</strain>
    </source>
</reference>
<accession>A0A232M643</accession>